<dbReference type="Pfam" id="PF22329">
    <property type="entry name" value="Nro1_C"/>
    <property type="match status" value="1"/>
</dbReference>
<dbReference type="InterPro" id="IPR055243">
    <property type="entry name" value="Nro1_C"/>
</dbReference>
<sequence>MGAAEKKRPRGLKGVAAQKAAKKAKTENEEEKTQTVILDKEVEEGDELGEVEALYETAKDKLAMGEGEDTIIPLLRGTIHECDRILRNWSGEEKAPASFYLSYGSALFDLGNLSGDKDFSSYRDAAKERLETGVERIQELSEKDDASNITHAKLNIGLAKIAFGQALTSLQDGKDDVSDYINIGLNKLNTALEVKNLPVGDALEAVNLVQANADNQDALENLNTLNDWAKEQYSKILTGHPENARALSGMGNCHLTLANYWLGRVDVLEDESTEGKTELNEEETKASEQLTQGIEFYKRVLAVSDIDLEVKGDSTINLAEALINLANVTLDEEKQQARYQEAVTLLNEFKESTGIELPDGLANFVEEWNSQ</sequence>
<evidence type="ECO:0000256" key="3">
    <source>
        <dbReference type="ARBA" id="ARBA00023015"/>
    </source>
</evidence>
<dbReference type="GO" id="GO:0005634">
    <property type="term" value="C:nucleus"/>
    <property type="evidence" value="ECO:0007669"/>
    <property type="project" value="UniProtKB-SubCell"/>
</dbReference>
<dbReference type="SUPFAM" id="SSF48452">
    <property type="entry name" value="TPR-like"/>
    <property type="match status" value="1"/>
</dbReference>
<dbReference type="PANTHER" id="PTHR28290">
    <property type="entry name" value="ENHANCER OF TRANSLATION TERMINATION 1"/>
    <property type="match status" value="1"/>
</dbReference>
<proteinExistence type="inferred from homology"/>
<dbReference type="InterPro" id="IPR024318">
    <property type="entry name" value="Nro1/ETT1"/>
</dbReference>
<keyword evidence="3" id="KW-0805">Transcription regulation</keyword>
<protein>
    <recommendedName>
        <fullName evidence="7">Negative regulator of ofd1 C-terminal domain-containing protein</fullName>
    </recommendedName>
</protein>
<organism evidence="8 9">
    <name type="scientific">Mortierella isabellina</name>
    <name type="common">Filamentous fungus</name>
    <name type="synonym">Umbelopsis isabellina</name>
    <dbReference type="NCBI Taxonomy" id="91625"/>
    <lineage>
        <taxon>Eukaryota</taxon>
        <taxon>Fungi</taxon>
        <taxon>Fungi incertae sedis</taxon>
        <taxon>Mucoromycota</taxon>
        <taxon>Mucoromycotina</taxon>
        <taxon>Umbelopsidomycetes</taxon>
        <taxon>Umbelopsidales</taxon>
        <taxon>Umbelopsidaceae</taxon>
        <taxon>Umbelopsis</taxon>
    </lineage>
</organism>
<gene>
    <name evidence="8" type="ORF">INT43_005297</name>
</gene>
<dbReference type="InterPro" id="IPR011990">
    <property type="entry name" value="TPR-like_helical_dom_sf"/>
</dbReference>
<comment type="subcellular location">
    <subcellularLocation>
        <location evidence="1">Nucleus</location>
    </subcellularLocation>
</comment>
<dbReference type="Proteomes" id="UP000654370">
    <property type="component" value="Unassembled WGS sequence"/>
</dbReference>
<dbReference type="EMBL" id="JAEPQZ010000014">
    <property type="protein sequence ID" value="KAG2173877.1"/>
    <property type="molecule type" value="Genomic_DNA"/>
</dbReference>
<feature type="region of interest" description="Disordered" evidence="6">
    <location>
        <begin position="1"/>
        <end position="34"/>
    </location>
</feature>
<comment type="similarity">
    <text evidence="2">Belongs to the ETT1 family.</text>
</comment>
<name>A0A8H7PH51_MORIS</name>
<feature type="domain" description="Negative regulator of ofd1 C-terminal" evidence="7">
    <location>
        <begin position="249"/>
        <end position="366"/>
    </location>
</feature>
<dbReference type="OrthoDB" id="5598057at2759"/>
<keyword evidence="4" id="KW-0804">Transcription</keyword>
<evidence type="ECO:0000256" key="2">
    <source>
        <dbReference type="ARBA" id="ARBA00007273"/>
    </source>
</evidence>
<evidence type="ECO:0000256" key="5">
    <source>
        <dbReference type="ARBA" id="ARBA00023242"/>
    </source>
</evidence>
<evidence type="ECO:0000313" key="8">
    <source>
        <dbReference type="EMBL" id="KAG2173877.1"/>
    </source>
</evidence>
<dbReference type="GO" id="GO:2000640">
    <property type="term" value="P:positive regulation of SREBP signaling pathway"/>
    <property type="evidence" value="ECO:0007669"/>
    <property type="project" value="TreeGrafter"/>
</dbReference>
<accession>A0A8H7PH51</accession>
<evidence type="ECO:0000256" key="6">
    <source>
        <dbReference type="SAM" id="MobiDB-lite"/>
    </source>
</evidence>
<evidence type="ECO:0000256" key="1">
    <source>
        <dbReference type="ARBA" id="ARBA00004123"/>
    </source>
</evidence>
<feature type="compositionally biased region" description="Basic and acidic residues" evidence="6">
    <location>
        <begin position="24"/>
        <end position="33"/>
    </location>
</feature>
<keyword evidence="9" id="KW-1185">Reference proteome</keyword>
<keyword evidence="5" id="KW-0539">Nucleus</keyword>
<reference evidence="8" key="1">
    <citation type="submission" date="2020-12" db="EMBL/GenBank/DDBJ databases">
        <title>Metabolic potential, ecology and presence of endohyphal bacteria is reflected in genomic diversity of Mucoromycotina.</title>
        <authorList>
            <person name="Muszewska A."/>
            <person name="Okrasinska A."/>
            <person name="Steczkiewicz K."/>
            <person name="Drgas O."/>
            <person name="Orlowska M."/>
            <person name="Perlinska-Lenart U."/>
            <person name="Aleksandrzak-Piekarczyk T."/>
            <person name="Szatraj K."/>
            <person name="Zielenkiewicz U."/>
            <person name="Pilsyk S."/>
            <person name="Malc E."/>
            <person name="Mieczkowski P."/>
            <person name="Kruszewska J.S."/>
            <person name="Biernat P."/>
            <person name="Pawlowska J."/>
        </authorList>
    </citation>
    <scope>NUCLEOTIDE SEQUENCE</scope>
    <source>
        <strain evidence="8">WA0000067209</strain>
    </source>
</reference>
<evidence type="ECO:0000259" key="7">
    <source>
        <dbReference type="Pfam" id="PF22329"/>
    </source>
</evidence>
<evidence type="ECO:0000313" key="9">
    <source>
        <dbReference type="Proteomes" id="UP000654370"/>
    </source>
</evidence>
<dbReference type="Pfam" id="PF12753">
    <property type="entry name" value="Nro1"/>
    <property type="match status" value="1"/>
</dbReference>
<dbReference type="PANTHER" id="PTHR28290:SF1">
    <property type="entry name" value="ENHANCER OF TRANSLATION TERMINATION 1"/>
    <property type="match status" value="1"/>
</dbReference>
<evidence type="ECO:0000256" key="4">
    <source>
        <dbReference type="ARBA" id="ARBA00023163"/>
    </source>
</evidence>
<dbReference type="AlphaFoldDB" id="A0A8H7PH51"/>
<dbReference type="Gene3D" id="1.25.40.10">
    <property type="entry name" value="Tetratricopeptide repeat domain"/>
    <property type="match status" value="1"/>
</dbReference>
<comment type="caution">
    <text evidence="8">The sequence shown here is derived from an EMBL/GenBank/DDBJ whole genome shotgun (WGS) entry which is preliminary data.</text>
</comment>